<dbReference type="InterPro" id="IPR009056">
    <property type="entry name" value="Cyt_c-like_dom"/>
</dbReference>
<feature type="transmembrane region" description="Helical" evidence="10">
    <location>
        <begin position="9"/>
        <end position="26"/>
    </location>
</feature>
<name>A0A5S3XV43_9GAMM</name>
<feature type="binding site" description="covalent" evidence="8">
    <location>
        <position position="88"/>
    </location>
    <ligand>
        <name>heme c</name>
        <dbReference type="ChEBI" id="CHEBI:61717"/>
        <label>1</label>
    </ligand>
</feature>
<dbReference type="Pfam" id="PF03150">
    <property type="entry name" value="CCP_MauG"/>
    <property type="match status" value="1"/>
</dbReference>
<evidence type="ECO:0000256" key="2">
    <source>
        <dbReference type="ARBA" id="ARBA00022617"/>
    </source>
</evidence>
<evidence type="ECO:0000256" key="1">
    <source>
        <dbReference type="ARBA" id="ARBA00004418"/>
    </source>
</evidence>
<dbReference type="SUPFAM" id="SSF46626">
    <property type="entry name" value="Cytochrome c"/>
    <property type="match status" value="2"/>
</dbReference>
<keyword evidence="3 9" id="KW-0479">Metal-binding</keyword>
<protein>
    <submittedName>
        <fullName evidence="13">Cytochrome-c peroxidase</fullName>
    </submittedName>
</protein>
<feature type="binding site" description="axial binding residue" evidence="9">
    <location>
        <position position="235"/>
    </location>
    <ligand>
        <name>heme c</name>
        <dbReference type="ChEBI" id="CHEBI:61717"/>
        <label>2</label>
    </ligand>
    <ligandPart>
        <name>Fe</name>
        <dbReference type="ChEBI" id="CHEBI:18248"/>
    </ligandPart>
</feature>
<keyword evidence="5" id="KW-0574">Periplasm</keyword>
<feature type="binding site" description="axial binding residue" evidence="9">
    <location>
        <position position="92"/>
    </location>
    <ligand>
        <name>heme c</name>
        <dbReference type="ChEBI" id="CHEBI:61717"/>
        <label>1</label>
    </ligand>
    <ligandPart>
        <name>Fe</name>
        <dbReference type="ChEBI" id="CHEBI:18248"/>
    </ligandPart>
</feature>
<evidence type="ECO:0000313" key="15">
    <source>
        <dbReference type="Proteomes" id="UP000307706"/>
    </source>
</evidence>
<dbReference type="GO" id="GO:0020037">
    <property type="term" value="F:heme binding"/>
    <property type="evidence" value="ECO:0007669"/>
    <property type="project" value="InterPro"/>
</dbReference>
<gene>
    <name evidence="13" type="ORF">CWB96_03370</name>
    <name evidence="12" type="ORF">CWB97_09755</name>
</gene>
<dbReference type="InterPro" id="IPR036909">
    <property type="entry name" value="Cyt_c-like_dom_sf"/>
</dbReference>
<feature type="binding site" description="covalent" evidence="8">
    <location>
        <position position="91"/>
    </location>
    <ligand>
        <name>heme c</name>
        <dbReference type="ChEBI" id="CHEBI:61717"/>
        <label>1</label>
    </ligand>
</feature>
<evidence type="ECO:0000256" key="6">
    <source>
        <dbReference type="ARBA" id="ARBA00023002"/>
    </source>
</evidence>
<dbReference type="EMBL" id="PNCL01000015">
    <property type="protein sequence ID" value="TMP61697.1"/>
    <property type="molecule type" value="Genomic_DNA"/>
</dbReference>
<dbReference type="GO" id="GO:0004130">
    <property type="term" value="F:cytochrome-c peroxidase activity"/>
    <property type="evidence" value="ECO:0007669"/>
    <property type="project" value="TreeGrafter"/>
</dbReference>
<dbReference type="OrthoDB" id="9805202at2"/>
<feature type="binding site" description="axial binding residue" evidence="9">
    <location>
        <position position="307"/>
    </location>
    <ligand>
        <name>heme c</name>
        <dbReference type="ChEBI" id="CHEBI:61717"/>
        <label>2</label>
    </ligand>
    <ligandPart>
        <name>Fe</name>
        <dbReference type="ChEBI" id="CHEBI:18248"/>
    </ligandPart>
</feature>
<dbReference type="Gene3D" id="1.10.760.10">
    <property type="entry name" value="Cytochrome c-like domain"/>
    <property type="match status" value="2"/>
</dbReference>
<evidence type="ECO:0000256" key="4">
    <source>
        <dbReference type="ARBA" id="ARBA00022729"/>
    </source>
</evidence>
<keyword evidence="6" id="KW-0560">Oxidoreductase</keyword>
<keyword evidence="14" id="KW-1185">Reference proteome</keyword>
<dbReference type="PANTHER" id="PTHR30600">
    <property type="entry name" value="CYTOCHROME C PEROXIDASE-RELATED"/>
    <property type="match status" value="1"/>
</dbReference>
<evidence type="ECO:0000256" key="10">
    <source>
        <dbReference type="SAM" id="Phobius"/>
    </source>
</evidence>
<keyword evidence="2 8" id="KW-0349">Heme</keyword>
<keyword evidence="10" id="KW-1133">Transmembrane helix</keyword>
<feature type="binding site" description="covalent" evidence="8">
    <location>
        <position position="234"/>
    </location>
    <ligand>
        <name>heme c</name>
        <dbReference type="ChEBI" id="CHEBI:61717"/>
        <label>2</label>
    </ligand>
</feature>
<dbReference type="InterPro" id="IPR051395">
    <property type="entry name" value="Cytochrome_c_Peroxidase/MauG"/>
</dbReference>
<keyword evidence="10" id="KW-0472">Membrane</keyword>
<evidence type="ECO:0000313" key="13">
    <source>
        <dbReference type="EMBL" id="TMP61697.1"/>
    </source>
</evidence>
<dbReference type="RefSeq" id="WP_138596832.1">
    <property type="nucleotide sequence ID" value="NZ_PNCK01000032.1"/>
</dbReference>
<sequence length="339" mass="37561">MKDNYAQHIAYLVITALTMIAGYAWVQFISINKPDQTRLSEQVHFEFITVAGPIQPIPAKAHFEPGWVQLGKSLFNSKLLSADNSIACASCHLVNYGGDDGFALSTGFNNALGERNSPTVLNAVFNFRQFWDGRSTDLFEQIAGPIHNPIEMNSNWPQIIDKLNNEPTIKQAFVDLNESSITKNNISKAITLYQSSLITPHSPIDRYLLGDKTALTLQQQRGWIAFQNLGCISCHQGRNIGGNMYQKLGRIDLIQGSLKDDLGRYTVTNNPNDKHVFKVPSLRNVALTAPYFHNGSVATLSEAVAIMAKMQLGTELSEQTKQDLVALLNAFSSTEVMQK</sequence>
<evidence type="ECO:0000259" key="11">
    <source>
        <dbReference type="PROSITE" id="PS51007"/>
    </source>
</evidence>
<reference evidence="14 15" key="2">
    <citation type="submission" date="2019-06" db="EMBL/GenBank/DDBJ databases">
        <title>Co-occurence of chitin degradation, pigmentation and bioactivity in marine Pseudoalteromonas.</title>
        <authorList>
            <person name="Sonnenschein E.C."/>
            <person name="Bech P.K."/>
        </authorList>
    </citation>
    <scope>NUCLEOTIDE SEQUENCE [LARGE SCALE GENOMIC DNA]</scope>
    <source>
        <strain evidence="15">S2231</strain>
        <strain evidence="12 14">S2233</strain>
    </source>
</reference>
<evidence type="ECO:0000313" key="14">
    <source>
        <dbReference type="Proteomes" id="UP000305730"/>
    </source>
</evidence>
<evidence type="ECO:0000256" key="9">
    <source>
        <dbReference type="PIRSR" id="PIRSR000294-2"/>
    </source>
</evidence>
<dbReference type="PROSITE" id="PS51007">
    <property type="entry name" value="CYTC"/>
    <property type="match status" value="2"/>
</dbReference>
<organism evidence="13 15">
    <name type="scientific">Pseudoalteromonas citrea</name>
    <dbReference type="NCBI Taxonomy" id="43655"/>
    <lineage>
        <taxon>Bacteria</taxon>
        <taxon>Pseudomonadati</taxon>
        <taxon>Pseudomonadota</taxon>
        <taxon>Gammaproteobacteria</taxon>
        <taxon>Alteromonadales</taxon>
        <taxon>Pseudoalteromonadaceae</taxon>
        <taxon>Pseudoalteromonas</taxon>
    </lineage>
</organism>
<dbReference type="PANTHER" id="PTHR30600:SF7">
    <property type="entry name" value="CYTOCHROME C PEROXIDASE-RELATED"/>
    <property type="match status" value="1"/>
</dbReference>
<keyword evidence="4" id="KW-0732">Signal</keyword>
<dbReference type="InterPro" id="IPR026259">
    <property type="entry name" value="MauG/Cytc_peroxidase"/>
</dbReference>
<dbReference type="EMBL" id="PNCK01000032">
    <property type="protein sequence ID" value="TMP43156.1"/>
    <property type="molecule type" value="Genomic_DNA"/>
</dbReference>
<evidence type="ECO:0000313" key="12">
    <source>
        <dbReference type="EMBL" id="TMP43156.1"/>
    </source>
</evidence>
<feature type="domain" description="Cytochrome c" evidence="11">
    <location>
        <begin position="217"/>
        <end position="332"/>
    </location>
</feature>
<accession>A0A5S3XV43</accession>
<feature type="binding site" description="covalent" evidence="8">
    <location>
        <position position="231"/>
    </location>
    <ligand>
        <name>heme c</name>
        <dbReference type="ChEBI" id="CHEBI:61717"/>
        <label>2</label>
    </ligand>
</feature>
<comment type="subcellular location">
    <subcellularLocation>
        <location evidence="1">Periplasm</location>
    </subcellularLocation>
</comment>
<dbReference type="GO" id="GO:0042597">
    <property type="term" value="C:periplasmic space"/>
    <property type="evidence" value="ECO:0007669"/>
    <property type="project" value="UniProtKB-SubCell"/>
</dbReference>
<reference evidence="13" key="3">
    <citation type="submission" date="2019-09" db="EMBL/GenBank/DDBJ databases">
        <title>Co-occurence of chitin degradation, pigmentation and bioactivity in marine Pseudoalteromonas.</title>
        <authorList>
            <person name="Sonnenschein E.C."/>
            <person name="Bech P.K."/>
        </authorList>
    </citation>
    <scope>NUCLEOTIDE SEQUENCE</scope>
    <source>
        <strain evidence="13">S2231</strain>
    </source>
</reference>
<comment type="cofactor">
    <cofactor evidence="8">
        <name>heme</name>
        <dbReference type="ChEBI" id="CHEBI:30413"/>
    </cofactor>
    <text evidence="8">Binds 2 heme groups.</text>
</comment>
<dbReference type="Proteomes" id="UP000307706">
    <property type="component" value="Unassembled WGS sequence"/>
</dbReference>
<evidence type="ECO:0000256" key="3">
    <source>
        <dbReference type="ARBA" id="ARBA00022723"/>
    </source>
</evidence>
<comment type="PTM">
    <text evidence="8">Binds 2 heme groups per subunit.</text>
</comment>
<reference evidence="14 15" key="1">
    <citation type="submission" date="2017-12" db="EMBL/GenBank/DDBJ databases">
        <authorList>
            <person name="Paulsen S."/>
            <person name="Gram L.K."/>
        </authorList>
    </citation>
    <scope>NUCLEOTIDE SEQUENCE [LARGE SCALE GENOMIC DNA]</scope>
    <source>
        <strain evidence="13 15">S2231</strain>
        <strain evidence="12 14">S2233</strain>
    </source>
</reference>
<feature type="domain" description="Cytochrome c" evidence="11">
    <location>
        <begin position="66"/>
        <end position="197"/>
    </location>
</feature>
<keyword evidence="7 9" id="KW-0408">Iron</keyword>
<evidence type="ECO:0000256" key="8">
    <source>
        <dbReference type="PIRSR" id="PIRSR000294-1"/>
    </source>
</evidence>
<keyword evidence="10" id="KW-0812">Transmembrane</keyword>
<comment type="caution">
    <text evidence="13">The sequence shown here is derived from an EMBL/GenBank/DDBJ whole genome shotgun (WGS) entry which is preliminary data.</text>
</comment>
<dbReference type="GO" id="GO:0046872">
    <property type="term" value="F:metal ion binding"/>
    <property type="evidence" value="ECO:0007669"/>
    <property type="project" value="UniProtKB-KW"/>
</dbReference>
<keyword evidence="13" id="KW-0575">Peroxidase</keyword>
<dbReference type="Proteomes" id="UP000305730">
    <property type="component" value="Unassembled WGS sequence"/>
</dbReference>
<evidence type="ECO:0000256" key="5">
    <source>
        <dbReference type="ARBA" id="ARBA00022764"/>
    </source>
</evidence>
<evidence type="ECO:0000256" key="7">
    <source>
        <dbReference type="ARBA" id="ARBA00023004"/>
    </source>
</evidence>
<dbReference type="InterPro" id="IPR004852">
    <property type="entry name" value="Di-haem_cyt_c_peroxidsae"/>
</dbReference>
<dbReference type="PIRSF" id="PIRSF000294">
    <property type="entry name" value="Cytochrome-c_peroxidase"/>
    <property type="match status" value="1"/>
</dbReference>
<proteinExistence type="predicted"/>
<dbReference type="AlphaFoldDB" id="A0A5S3XV43"/>
<dbReference type="GO" id="GO:0009055">
    <property type="term" value="F:electron transfer activity"/>
    <property type="evidence" value="ECO:0007669"/>
    <property type="project" value="InterPro"/>
</dbReference>